<accession>A0ACB9RUK3</accession>
<keyword evidence="2" id="KW-1185">Reference proteome</keyword>
<evidence type="ECO:0000313" key="1">
    <source>
        <dbReference type="EMBL" id="KAI4382127.1"/>
    </source>
</evidence>
<proteinExistence type="predicted"/>
<gene>
    <name evidence="1" type="ORF">MLD38_008128</name>
</gene>
<organism evidence="1 2">
    <name type="scientific">Melastoma candidum</name>
    <dbReference type="NCBI Taxonomy" id="119954"/>
    <lineage>
        <taxon>Eukaryota</taxon>
        <taxon>Viridiplantae</taxon>
        <taxon>Streptophyta</taxon>
        <taxon>Embryophyta</taxon>
        <taxon>Tracheophyta</taxon>
        <taxon>Spermatophyta</taxon>
        <taxon>Magnoliopsida</taxon>
        <taxon>eudicotyledons</taxon>
        <taxon>Gunneridae</taxon>
        <taxon>Pentapetalae</taxon>
        <taxon>rosids</taxon>
        <taxon>malvids</taxon>
        <taxon>Myrtales</taxon>
        <taxon>Melastomataceae</taxon>
        <taxon>Melastomatoideae</taxon>
        <taxon>Melastomateae</taxon>
        <taxon>Melastoma</taxon>
    </lineage>
</organism>
<dbReference type="Proteomes" id="UP001057402">
    <property type="component" value="Chromosome 3"/>
</dbReference>
<reference evidence="2" key="1">
    <citation type="journal article" date="2023" name="Front. Plant Sci.">
        <title>Chromosomal-level genome assembly of Melastoma candidum provides insights into trichome evolution.</title>
        <authorList>
            <person name="Zhong Y."/>
            <person name="Wu W."/>
            <person name="Sun C."/>
            <person name="Zou P."/>
            <person name="Liu Y."/>
            <person name="Dai S."/>
            <person name="Zhou R."/>
        </authorList>
    </citation>
    <scope>NUCLEOTIDE SEQUENCE [LARGE SCALE GENOMIC DNA]</scope>
</reference>
<evidence type="ECO:0000313" key="2">
    <source>
        <dbReference type="Proteomes" id="UP001057402"/>
    </source>
</evidence>
<dbReference type="EMBL" id="CM042882">
    <property type="protein sequence ID" value="KAI4382127.1"/>
    <property type="molecule type" value="Genomic_DNA"/>
</dbReference>
<name>A0ACB9RUK3_9MYRT</name>
<protein>
    <submittedName>
        <fullName evidence="1">Uncharacterized protein</fullName>
    </submittedName>
</protein>
<sequence length="401" mass="45972">MSLLPSRDRRRFFGIGVTGTDGVSFFMEVACCLKIVVPIPPPLPDFTACQFLSREPRQNHGCPLKACISVPLTSRELLDRLFDQAYEADVRILTEGGGTILGHAGVLGLASSVMKGKLNRSKRKGRWRSITLHGVPPDAVRVFIRFLYSSCYEDEEVRDFVMPLLVLSHVFVIPQLKRICEQQIEHSQLNLDNLIDVFQLSLLCDASRLGFICHRMISNNFEEVMATEGWKAMKQSHPLLEKQLLNLRTDDQHRRKERVRRMDEKKIYLLLYEAMEALVHICREGCRTIGPYNKVFKEGQPPCGYKACKGLESLVRHFAGCKMRVPGGCVQCRRMWQIFELHSRLCADSDACKVPLCRNLKERIKKLNKKDEMKWRILVRNILRSKTPNWVPLFQATIAGS</sequence>
<comment type="caution">
    <text evidence="1">The sequence shown here is derived from an EMBL/GenBank/DDBJ whole genome shotgun (WGS) entry which is preliminary data.</text>
</comment>